<dbReference type="Pfam" id="PF11136">
    <property type="entry name" value="DUF2889"/>
    <property type="match status" value="1"/>
</dbReference>
<accession>A0ABU3P2K4</accession>
<sequence length="271" mass="28876">MTPLYHSNIFTVVTRSGPGRLDARSTLLATGWEATASINAATATFIISDASWIVCRSPGAAHNGSRAVPALAGVAAGLGSGPALRAAAREEGDVPYRLLVECVKGIIQSETYLFGERGFSDAETFEKSWKENYTGSCRRYSDRSYEGRSWYEHVANRAWSDLLFTRAKTAVVTEHTDGSADIAGSFTDSYHELDSRLSVVGGVITAAQGAFLRAPDKICAESAAAVASLSGTPLASLGREEVVRRVGGHLGCVHMADLITHMLQTFADTGR</sequence>
<protein>
    <submittedName>
        <fullName evidence="1">DUF2889 domain-containing protein</fullName>
    </submittedName>
</protein>
<dbReference type="EMBL" id="JAUOZS010000001">
    <property type="protein sequence ID" value="MDT8903271.1"/>
    <property type="molecule type" value="Genomic_DNA"/>
</dbReference>
<evidence type="ECO:0000313" key="2">
    <source>
        <dbReference type="Proteomes" id="UP001254848"/>
    </source>
</evidence>
<proteinExistence type="predicted"/>
<gene>
    <name evidence="1" type="ORF">Q4T40_18710</name>
</gene>
<reference evidence="1 2" key="1">
    <citation type="submission" date="2023-07" db="EMBL/GenBank/DDBJ databases">
        <title>The novel representative of Negativicutes class, Anaeroselena agilis gen. nov. sp. nov.</title>
        <authorList>
            <person name="Prokofeva M.I."/>
            <person name="Elcheninov A.G."/>
            <person name="Klyukina A."/>
            <person name="Kublanov I.V."/>
            <person name="Frolov E.N."/>
            <person name="Podosokorskaya O.A."/>
        </authorList>
    </citation>
    <scope>NUCLEOTIDE SEQUENCE [LARGE SCALE GENOMIC DNA]</scope>
    <source>
        <strain evidence="1 2">4137-cl</strain>
    </source>
</reference>
<evidence type="ECO:0000313" key="1">
    <source>
        <dbReference type="EMBL" id="MDT8903271.1"/>
    </source>
</evidence>
<dbReference type="InterPro" id="IPR021312">
    <property type="entry name" value="DUF2889"/>
</dbReference>
<comment type="caution">
    <text evidence="1">The sequence shown here is derived from an EMBL/GenBank/DDBJ whole genome shotgun (WGS) entry which is preliminary data.</text>
</comment>
<dbReference type="RefSeq" id="WP_413781731.1">
    <property type="nucleotide sequence ID" value="NZ_JAUOZS010000001.1"/>
</dbReference>
<dbReference type="Proteomes" id="UP001254848">
    <property type="component" value="Unassembled WGS sequence"/>
</dbReference>
<keyword evidence="2" id="KW-1185">Reference proteome</keyword>
<name>A0ABU3P2K4_9FIRM</name>
<organism evidence="1 2">
    <name type="scientific">Anaeroselena agilis</name>
    <dbReference type="NCBI Taxonomy" id="3063788"/>
    <lineage>
        <taxon>Bacteria</taxon>
        <taxon>Bacillati</taxon>
        <taxon>Bacillota</taxon>
        <taxon>Negativicutes</taxon>
        <taxon>Acetonemataceae</taxon>
        <taxon>Anaeroselena</taxon>
    </lineage>
</organism>